<feature type="transmembrane region" description="Helical" evidence="1">
    <location>
        <begin position="66"/>
        <end position="88"/>
    </location>
</feature>
<dbReference type="EMBL" id="AP018248">
    <property type="protein sequence ID" value="BAY96321.1"/>
    <property type="molecule type" value="Genomic_DNA"/>
</dbReference>
<sequence>MSSQNEIINNNQELKNQIKAYRNAYKARFIRNQYTNNIIITLSILLTVLIAITGTSPTFKDTKNPWAAPLGVSASAWLGLISTALISLQRLYNVQEKIAFYPSYIVKAEELIEDFDAIKTEEDLELVRKQFRQMRADEAIKRPIERSNS</sequence>
<dbReference type="RefSeq" id="WP_096573551.1">
    <property type="nucleotide sequence ID" value="NZ_CAWNJS010000001.1"/>
</dbReference>
<keyword evidence="3" id="KW-1185">Reference proteome</keyword>
<dbReference type="AlphaFoldDB" id="A0A1Z4MSE5"/>
<accession>A0A1Z4MSE5</accession>
<protein>
    <recommendedName>
        <fullName evidence="4">SMODS and SLOG-associating 2TM effector domain-containing protein</fullName>
    </recommendedName>
</protein>
<evidence type="ECO:0008006" key="4">
    <source>
        <dbReference type="Google" id="ProtNLM"/>
    </source>
</evidence>
<organism evidence="2 3">
    <name type="scientific">Tolypothrix tenuis PCC 7101</name>
    <dbReference type="NCBI Taxonomy" id="231146"/>
    <lineage>
        <taxon>Bacteria</taxon>
        <taxon>Bacillati</taxon>
        <taxon>Cyanobacteriota</taxon>
        <taxon>Cyanophyceae</taxon>
        <taxon>Nostocales</taxon>
        <taxon>Tolypothrichaceae</taxon>
        <taxon>Tolypothrix</taxon>
    </lineage>
</organism>
<feature type="transmembrane region" description="Helical" evidence="1">
    <location>
        <begin position="34"/>
        <end position="54"/>
    </location>
</feature>
<name>A0A1Z4MSE5_9CYAN</name>
<evidence type="ECO:0000313" key="2">
    <source>
        <dbReference type="EMBL" id="BAY96321.1"/>
    </source>
</evidence>
<evidence type="ECO:0000313" key="3">
    <source>
        <dbReference type="Proteomes" id="UP000218785"/>
    </source>
</evidence>
<dbReference type="Proteomes" id="UP000218785">
    <property type="component" value="Chromosome"/>
</dbReference>
<gene>
    <name evidence="2" type="ORF">NIES37_02530</name>
</gene>
<keyword evidence="1" id="KW-0812">Transmembrane</keyword>
<keyword evidence="1" id="KW-1133">Transmembrane helix</keyword>
<keyword evidence="1" id="KW-0472">Membrane</keyword>
<reference evidence="2 3" key="1">
    <citation type="submission" date="2017-06" db="EMBL/GenBank/DDBJ databases">
        <title>Genome sequencing of cyanobaciteial culture collection at National Institute for Environmental Studies (NIES).</title>
        <authorList>
            <person name="Hirose Y."/>
            <person name="Shimura Y."/>
            <person name="Fujisawa T."/>
            <person name="Nakamura Y."/>
            <person name="Kawachi M."/>
        </authorList>
    </citation>
    <scope>NUCLEOTIDE SEQUENCE [LARGE SCALE GENOMIC DNA]</scope>
    <source>
        <strain evidence="2 3">NIES-37</strain>
    </source>
</reference>
<evidence type="ECO:0000256" key="1">
    <source>
        <dbReference type="SAM" id="Phobius"/>
    </source>
</evidence>
<proteinExistence type="predicted"/>
<dbReference type="KEGG" id="ttq:NIES37_02530"/>